<gene>
    <name evidence="1" type="ORF">ACFSRY_18765</name>
</gene>
<organism evidence="1 2">
    <name type="scientific">Pontibacter locisalis</name>
    <dbReference type="NCBI Taxonomy" id="1719035"/>
    <lineage>
        <taxon>Bacteria</taxon>
        <taxon>Pseudomonadati</taxon>
        <taxon>Bacteroidota</taxon>
        <taxon>Cytophagia</taxon>
        <taxon>Cytophagales</taxon>
        <taxon>Hymenobacteraceae</taxon>
        <taxon>Pontibacter</taxon>
    </lineage>
</organism>
<name>A0ABW5IQJ0_9BACT</name>
<sequence>MAAVKAQLKHVVLAREFGIVREIEAKNFVRRIGQGCGFQNYW</sequence>
<reference evidence="2" key="1">
    <citation type="journal article" date="2019" name="Int. J. Syst. Evol. Microbiol.">
        <title>The Global Catalogue of Microorganisms (GCM) 10K type strain sequencing project: providing services to taxonomists for standard genome sequencing and annotation.</title>
        <authorList>
            <consortium name="The Broad Institute Genomics Platform"/>
            <consortium name="The Broad Institute Genome Sequencing Center for Infectious Disease"/>
            <person name="Wu L."/>
            <person name="Ma J."/>
        </authorList>
    </citation>
    <scope>NUCLEOTIDE SEQUENCE [LARGE SCALE GENOMIC DNA]</scope>
    <source>
        <strain evidence="2">KCTC 42498</strain>
    </source>
</reference>
<accession>A0ABW5IQJ0</accession>
<keyword evidence="2" id="KW-1185">Reference proteome</keyword>
<evidence type="ECO:0000313" key="1">
    <source>
        <dbReference type="EMBL" id="MFD2515921.1"/>
    </source>
</evidence>
<dbReference type="EMBL" id="JBHULU010000027">
    <property type="protein sequence ID" value="MFD2515921.1"/>
    <property type="molecule type" value="Genomic_DNA"/>
</dbReference>
<comment type="caution">
    <text evidence="1">The sequence shown here is derived from an EMBL/GenBank/DDBJ whole genome shotgun (WGS) entry which is preliminary data.</text>
</comment>
<evidence type="ECO:0000313" key="2">
    <source>
        <dbReference type="Proteomes" id="UP001597544"/>
    </source>
</evidence>
<protein>
    <submittedName>
        <fullName evidence="1">Uncharacterized protein</fullName>
    </submittedName>
</protein>
<proteinExistence type="predicted"/>
<dbReference type="RefSeq" id="WP_377511697.1">
    <property type="nucleotide sequence ID" value="NZ_JBHULU010000027.1"/>
</dbReference>
<dbReference type="Proteomes" id="UP001597544">
    <property type="component" value="Unassembled WGS sequence"/>
</dbReference>